<organism evidence="3 4">
    <name type="scientific">Alternaria tenuissima</name>
    <dbReference type="NCBI Taxonomy" id="119927"/>
    <lineage>
        <taxon>Eukaryota</taxon>
        <taxon>Fungi</taxon>
        <taxon>Dikarya</taxon>
        <taxon>Ascomycota</taxon>
        <taxon>Pezizomycotina</taxon>
        <taxon>Dothideomycetes</taxon>
        <taxon>Pleosporomycetidae</taxon>
        <taxon>Pleosporales</taxon>
        <taxon>Pleosporineae</taxon>
        <taxon>Pleosporaceae</taxon>
        <taxon>Alternaria</taxon>
        <taxon>Alternaria sect. Alternaria</taxon>
        <taxon>Alternaria alternata complex</taxon>
    </lineage>
</organism>
<protein>
    <recommendedName>
        <fullName evidence="2">Heterokaryon incompatibility domain-containing protein</fullName>
    </recommendedName>
</protein>
<keyword evidence="4" id="KW-1185">Reference proteome</keyword>
<proteinExistence type="predicted"/>
<dbReference type="PANTHER" id="PTHR33112">
    <property type="entry name" value="DOMAIN PROTEIN, PUTATIVE-RELATED"/>
    <property type="match status" value="1"/>
</dbReference>
<evidence type="ECO:0000256" key="1">
    <source>
        <dbReference type="SAM" id="MobiDB-lite"/>
    </source>
</evidence>
<dbReference type="PANTHER" id="PTHR33112:SF1">
    <property type="entry name" value="HETEROKARYON INCOMPATIBILITY DOMAIN-CONTAINING PROTEIN"/>
    <property type="match status" value="1"/>
</dbReference>
<feature type="domain" description="Heterokaryon incompatibility" evidence="2">
    <location>
        <begin position="292"/>
        <end position="428"/>
    </location>
</feature>
<evidence type="ECO:0000313" key="4">
    <source>
        <dbReference type="Proteomes" id="UP000293195"/>
    </source>
</evidence>
<evidence type="ECO:0000259" key="2">
    <source>
        <dbReference type="Pfam" id="PF06985"/>
    </source>
</evidence>
<accession>A0ABY0FTV2</accession>
<sequence length="817" mass="93787">MADQARNWITRRWKSRPNDDDAAVNGTAAASRLSSIFPKLHRRQINESSLQQSHHDIERTQASSGCDTPSDDQQQSVALWGADCQGHADTSTTRGGAAYREPAAYCFRCSSIDFEEIFNYDLWGAALKLRDLGQLEAQAELSSCPLCRLFRAARIQEDDISPSDHFTLYLSPPPRPYRESEGLVLTVARAFGAKQDPVTFTEDIRRRMETSSGFITYSEASETGPHRHALRGRSIDAGAIDFDILRGWVQDCVRVHSYDCIQIESSGSIIRQMKLIDCERRQIVPALTTYEYCALSYVWGTKRSGNDRCVHDRLPTNLPQTIEDAIKVTKELGLRYLWIDRYCINQDNDAEKQIQIQQMDLIYQKAFVTIIAAAGTDPYFGLPGVNTTSRIPQATAWINGRCLVSVPPDPQLPIKASKWMQRAWTYQENFFSTRRIVFTEQQVFYECRSGTRHETVAVFDRSFVTRFLNPDPSDGHKPSSICDRLKEYCGRDLSVDSDAIRAFEGVFQNYRRKNDVHQYLGIPIMPLSTKRRPEYKHRSRGEAFAAGLSWCSKAPGTRRSLFPTWSWAGWTTSIDYRGYLCNDGLKLGDERPLKVFIESCDGSLSDMDDLSNVLPDQGNFGSPSKFIHIEAWTIPIDVWYITNGAEKPQYNNYWYPKGTGKPQYEDYWYPKPQDRHYHYPKGVQNVQHYSHWYDDGSGYLARFQSDEGAVHVPMYPLYQKHVNNVTAQHIYASGFEQGSLLGIVLGRYEDFSHLGWLDTIFIMVVHKKEHHYERVGHILFTQDYERMSDDSDEILETAKRELQTIFRSKERRTIRLG</sequence>
<comment type="caution">
    <text evidence="3">The sequence shown here is derived from an EMBL/GenBank/DDBJ whole genome shotgun (WGS) entry which is preliminary data.</text>
</comment>
<dbReference type="Pfam" id="PF06985">
    <property type="entry name" value="HET"/>
    <property type="match status" value="1"/>
</dbReference>
<reference evidence="4" key="1">
    <citation type="journal article" date="2019" name="bioRxiv">
        <title>Genomics, evolutionary history and diagnostics of the Alternaria alternata species group including apple and Asian pear pathotypes.</title>
        <authorList>
            <person name="Armitage A.D."/>
            <person name="Cockerton H.M."/>
            <person name="Sreenivasaprasad S."/>
            <person name="Woodhall J.W."/>
            <person name="Lane C.R."/>
            <person name="Harrison R.J."/>
            <person name="Clarkson J.P."/>
        </authorList>
    </citation>
    <scope>NUCLEOTIDE SEQUENCE [LARGE SCALE GENOMIC DNA]</scope>
    <source>
        <strain evidence="4">FERA 635</strain>
    </source>
</reference>
<feature type="region of interest" description="Disordered" evidence="1">
    <location>
        <begin position="47"/>
        <end position="73"/>
    </location>
</feature>
<dbReference type="EMBL" id="PDXF01000109">
    <property type="protein sequence ID" value="RYN88081.1"/>
    <property type="molecule type" value="Genomic_DNA"/>
</dbReference>
<dbReference type="InterPro" id="IPR010730">
    <property type="entry name" value="HET"/>
</dbReference>
<evidence type="ECO:0000313" key="3">
    <source>
        <dbReference type="EMBL" id="RYN88081.1"/>
    </source>
</evidence>
<feature type="compositionally biased region" description="Polar residues" evidence="1">
    <location>
        <begin position="60"/>
        <end position="73"/>
    </location>
</feature>
<gene>
    <name evidence="3" type="ORF">AA0119_g12207</name>
</gene>
<name>A0ABY0FTV2_9PLEO</name>
<dbReference type="Proteomes" id="UP000293195">
    <property type="component" value="Unassembled WGS sequence"/>
</dbReference>